<evidence type="ECO:0000313" key="7">
    <source>
        <dbReference type="EMBL" id="KAL3790926.1"/>
    </source>
</evidence>
<name>A0ABD3PUJ2_9STRA</name>
<dbReference type="InterPro" id="IPR012974">
    <property type="entry name" value="NOP58/56_N"/>
</dbReference>
<reference evidence="7 8" key="1">
    <citation type="journal article" date="2020" name="G3 (Bethesda)">
        <title>Improved Reference Genome for Cyclotella cryptica CCMP332, a Model for Cell Wall Morphogenesis, Salinity Adaptation, and Lipid Production in Diatoms (Bacillariophyta).</title>
        <authorList>
            <person name="Roberts W.R."/>
            <person name="Downey K.M."/>
            <person name="Ruck E.C."/>
            <person name="Traller J.C."/>
            <person name="Alverson A.J."/>
        </authorList>
    </citation>
    <scope>NUCLEOTIDE SEQUENCE [LARGE SCALE GENOMIC DNA]</scope>
    <source>
        <strain evidence="7 8">CCMP332</strain>
    </source>
</reference>
<dbReference type="EMBL" id="JABMIG020000120">
    <property type="protein sequence ID" value="KAL3790926.1"/>
    <property type="molecule type" value="Genomic_DNA"/>
</dbReference>
<dbReference type="FunFam" id="1.10.287.4070:FF:000001">
    <property type="entry name" value="Probable Nucleolar protein 58"/>
    <property type="match status" value="1"/>
</dbReference>
<dbReference type="FunFam" id="1.10.246.90:FF:000004">
    <property type="entry name" value="Nucleolar protein 58"/>
    <property type="match status" value="1"/>
</dbReference>
<dbReference type="Gene3D" id="1.10.246.90">
    <property type="entry name" value="Nop domain"/>
    <property type="match status" value="1"/>
</dbReference>
<accession>A0ABD3PUJ2</accession>
<dbReference type="InterPro" id="IPR002687">
    <property type="entry name" value="Nop_dom"/>
</dbReference>
<dbReference type="Gene3D" id="1.10.287.4070">
    <property type="match status" value="1"/>
</dbReference>
<dbReference type="InterPro" id="IPR012976">
    <property type="entry name" value="NOSIC"/>
</dbReference>
<dbReference type="GO" id="GO:0042254">
    <property type="term" value="P:ribosome biogenesis"/>
    <property type="evidence" value="ECO:0007669"/>
    <property type="project" value="UniProtKB-KW"/>
</dbReference>
<evidence type="ECO:0000256" key="1">
    <source>
        <dbReference type="ARBA" id="ARBA00004604"/>
    </source>
</evidence>
<proteinExistence type="inferred from homology"/>
<feature type="region of interest" description="Disordered" evidence="5">
    <location>
        <begin position="72"/>
        <end position="104"/>
    </location>
</feature>
<keyword evidence="3" id="KW-0690">Ribosome biogenesis</keyword>
<feature type="region of interest" description="Disordered" evidence="5">
    <location>
        <begin position="546"/>
        <end position="618"/>
    </location>
</feature>
<evidence type="ECO:0000256" key="4">
    <source>
        <dbReference type="ARBA" id="ARBA00023242"/>
    </source>
</evidence>
<dbReference type="GO" id="GO:0005730">
    <property type="term" value="C:nucleolus"/>
    <property type="evidence" value="ECO:0007669"/>
    <property type="project" value="UniProtKB-SubCell"/>
</dbReference>
<dbReference type="AlphaFoldDB" id="A0ABD3PUJ2"/>
<dbReference type="InterPro" id="IPR036070">
    <property type="entry name" value="Nop_dom_sf"/>
</dbReference>
<feature type="domain" description="Nop" evidence="6">
    <location>
        <begin position="386"/>
        <end position="508"/>
    </location>
</feature>
<evidence type="ECO:0000313" key="8">
    <source>
        <dbReference type="Proteomes" id="UP001516023"/>
    </source>
</evidence>
<dbReference type="InterPro" id="IPR045056">
    <property type="entry name" value="Nop56/Nop58"/>
</dbReference>
<dbReference type="InterPro" id="IPR042239">
    <property type="entry name" value="Nop_C"/>
</dbReference>
<keyword evidence="4" id="KW-0539">Nucleus</keyword>
<dbReference type="Pfam" id="PF08156">
    <property type="entry name" value="NOP5NT"/>
    <property type="match status" value="1"/>
</dbReference>
<dbReference type="GO" id="GO:0003723">
    <property type="term" value="F:RNA binding"/>
    <property type="evidence" value="ECO:0007669"/>
    <property type="project" value="UniProtKB-ARBA"/>
</dbReference>
<dbReference type="SMART" id="SM00931">
    <property type="entry name" value="NOSIC"/>
    <property type="match status" value="1"/>
</dbReference>
<feature type="compositionally biased region" description="Polar residues" evidence="5">
    <location>
        <begin position="72"/>
        <end position="82"/>
    </location>
</feature>
<sequence>MPHTCTLKAPPQRTIQYPPIAQRFPSLSDPISFPHPTDSNQTPSTTTWLEHQLSIANPIKRSACRSSESCIFSSRPRQGTPCSSQSLEEESNQSLIQSQAVTDDKKLSKTSEEDFHDKFFSDSTKAKKFINLIHFEPFADTADAVTAAAACIDGKVPKSLKSFLKKQLKKSKGDSLAIADKSLVAGIKEAVPNLPCTLACDAKTHELFRGIRCYLDELMEADGGAAEDHGPTVSEADLNAMRLGLSHSLSRYKLKFSADKVDTMVIQAIGLLDELDKEINTYAMRVKEWYGWHFPELQGIVNDNAQYSKLVLTCGYRSKFRDHDLSTILEEESIEAAVKEAAEISMGTEISELDIINIQSLAEQVLSLTEYRIQLFDYLKNRMNAIAPNLTILLGELVGARLISHSGSLMNLAKQPASTVQILGAEKALFRALKTKHDTPKYGLIYHASLVGQAAPKHKGKISRVLAAKAALATRVDALSDETSDHPDTTIGYEGRAKVEARLRQLEGGDGTVNYANKDGKLSAAKTAKYVATAAKSSAVAPAYNTSSDMVLGDDDDDEKKKAKKEKKKKRKAEEVDEDSEDNGKSKKKKVKAEEGEDDKAAKKAAKKAKKEKRKSKE</sequence>
<dbReference type="Pfam" id="PF01798">
    <property type="entry name" value="Nop"/>
    <property type="match status" value="1"/>
</dbReference>
<dbReference type="PANTHER" id="PTHR10894:SF1">
    <property type="entry name" value="NUCLEOLAR PROTEIN 58"/>
    <property type="match status" value="1"/>
</dbReference>
<comment type="similarity">
    <text evidence="2">Belongs to the NOP5/NOP56 family.</text>
</comment>
<dbReference type="Proteomes" id="UP001516023">
    <property type="component" value="Unassembled WGS sequence"/>
</dbReference>
<feature type="compositionally biased region" description="Basic residues" evidence="5">
    <location>
        <begin position="603"/>
        <end position="618"/>
    </location>
</feature>
<dbReference type="PANTHER" id="PTHR10894">
    <property type="entry name" value="NUCLEOLAR PROTEIN 5 NUCLEOLAR PROTEIN NOP5 NOP58"/>
    <property type="match status" value="1"/>
</dbReference>
<evidence type="ECO:0000256" key="3">
    <source>
        <dbReference type="ARBA" id="ARBA00022517"/>
    </source>
</evidence>
<evidence type="ECO:0000259" key="6">
    <source>
        <dbReference type="PROSITE" id="PS51358"/>
    </source>
</evidence>
<feature type="compositionally biased region" description="Basic residues" evidence="5">
    <location>
        <begin position="562"/>
        <end position="571"/>
    </location>
</feature>
<evidence type="ECO:0000256" key="2">
    <source>
        <dbReference type="ARBA" id="ARBA00009211"/>
    </source>
</evidence>
<gene>
    <name evidence="7" type="ORF">HJC23_004908</name>
</gene>
<organism evidence="7 8">
    <name type="scientific">Cyclotella cryptica</name>
    <dbReference type="NCBI Taxonomy" id="29204"/>
    <lineage>
        <taxon>Eukaryota</taxon>
        <taxon>Sar</taxon>
        <taxon>Stramenopiles</taxon>
        <taxon>Ochrophyta</taxon>
        <taxon>Bacillariophyta</taxon>
        <taxon>Coscinodiscophyceae</taxon>
        <taxon>Thalassiosirophycidae</taxon>
        <taxon>Stephanodiscales</taxon>
        <taxon>Stephanodiscaceae</taxon>
        <taxon>Cyclotella</taxon>
    </lineage>
</organism>
<evidence type="ECO:0000256" key="5">
    <source>
        <dbReference type="SAM" id="MobiDB-lite"/>
    </source>
</evidence>
<dbReference type="PROSITE" id="PS51358">
    <property type="entry name" value="NOP"/>
    <property type="match status" value="1"/>
</dbReference>
<comment type="subcellular location">
    <subcellularLocation>
        <location evidence="1">Nucleus</location>
        <location evidence="1">Nucleolus</location>
    </subcellularLocation>
</comment>
<dbReference type="SUPFAM" id="SSF89124">
    <property type="entry name" value="Nop domain"/>
    <property type="match status" value="1"/>
</dbReference>
<protein>
    <recommendedName>
        <fullName evidence="6">Nop domain-containing protein</fullName>
    </recommendedName>
</protein>
<keyword evidence="8" id="KW-1185">Reference proteome</keyword>
<comment type="caution">
    <text evidence="7">The sequence shown here is derived from an EMBL/GenBank/DDBJ whole genome shotgun (WGS) entry which is preliminary data.</text>
</comment>